<sequence>MVEETLSGKAVRLGFQQVKGLSRESAKRLVQARLEQPFISLSNVASRAYLSEAELRLLGLAGAFESLGVSRREAAWQARF</sequence>
<dbReference type="InterPro" id="IPR004805">
    <property type="entry name" value="DnaE2/DnaE/PolC"/>
</dbReference>
<evidence type="ECO:0000259" key="1">
    <source>
        <dbReference type="Pfam" id="PF14579"/>
    </source>
</evidence>
<feature type="domain" description="DNA polymerase helix-hairpin-helix motif" evidence="1">
    <location>
        <begin position="5"/>
        <end position="74"/>
    </location>
</feature>
<dbReference type="PANTHER" id="PTHR32294:SF4">
    <property type="entry name" value="ERROR-PRONE DNA POLYMERASE"/>
    <property type="match status" value="1"/>
</dbReference>
<evidence type="ECO:0000313" key="2">
    <source>
        <dbReference type="EMBL" id="EEH64056.1"/>
    </source>
</evidence>
<protein>
    <recommendedName>
        <fullName evidence="1">DNA polymerase helix-hairpin-helix motif domain-containing protein</fullName>
    </recommendedName>
</protein>
<organism evidence="2 3">
    <name type="scientific">Gleimia coleocanis DSM 15436</name>
    <dbReference type="NCBI Taxonomy" id="525245"/>
    <lineage>
        <taxon>Bacteria</taxon>
        <taxon>Bacillati</taxon>
        <taxon>Actinomycetota</taxon>
        <taxon>Actinomycetes</taxon>
        <taxon>Actinomycetales</taxon>
        <taxon>Actinomycetaceae</taxon>
        <taxon>Gleimia</taxon>
    </lineage>
</organism>
<accession>C0W0J7</accession>
<dbReference type="EMBL" id="ACFG01000030">
    <property type="protein sequence ID" value="EEH64056.1"/>
    <property type="molecule type" value="Genomic_DNA"/>
</dbReference>
<dbReference type="GO" id="GO:0006260">
    <property type="term" value="P:DNA replication"/>
    <property type="evidence" value="ECO:0007669"/>
    <property type="project" value="InterPro"/>
</dbReference>
<evidence type="ECO:0000313" key="3">
    <source>
        <dbReference type="Proteomes" id="UP000010301"/>
    </source>
</evidence>
<dbReference type="STRING" id="525245.HMPREF0044_1075"/>
<keyword evidence="3" id="KW-1185">Reference proteome</keyword>
<dbReference type="AlphaFoldDB" id="C0W0J7"/>
<comment type="caution">
    <text evidence="2">The sequence shown here is derived from an EMBL/GenBank/DDBJ whole genome shotgun (WGS) entry which is preliminary data.</text>
</comment>
<dbReference type="Pfam" id="PF14579">
    <property type="entry name" value="HHH_6"/>
    <property type="match status" value="1"/>
</dbReference>
<dbReference type="RefSeq" id="WP_006546847.1">
    <property type="nucleotide sequence ID" value="NZ_DS999543.1"/>
</dbReference>
<gene>
    <name evidence="2" type="ORF">HMPREF0044_1075</name>
</gene>
<reference evidence="2 3" key="1">
    <citation type="submission" date="2009-01" db="EMBL/GenBank/DDBJ databases">
        <authorList>
            <person name="Qin X."/>
            <person name="Bachman B."/>
            <person name="Battles P."/>
            <person name="Bell A."/>
            <person name="Bess C."/>
            <person name="Bickham C."/>
            <person name="Chaboub L."/>
            <person name="Chen D."/>
            <person name="Coyle M."/>
            <person name="Deiros D.R."/>
            <person name="Dinh H."/>
            <person name="Forbes L."/>
            <person name="Fowler G."/>
            <person name="Francisco L."/>
            <person name="Fu Q."/>
            <person name="Gubbala S."/>
            <person name="Hale W."/>
            <person name="Han Y."/>
            <person name="Hemphill L."/>
            <person name="Highlander S.K."/>
            <person name="Hirani K."/>
            <person name="Hogues M."/>
            <person name="Jackson L."/>
            <person name="Jakkamsetti A."/>
            <person name="Javaid M."/>
            <person name="Jiang H."/>
            <person name="Korchina V."/>
            <person name="Kovar C."/>
            <person name="Lara F."/>
            <person name="Lee S."/>
            <person name="Mata R."/>
            <person name="Mathew T."/>
            <person name="Moen C."/>
            <person name="Morales K."/>
            <person name="Munidasa M."/>
            <person name="Nazareth L."/>
            <person name="Ngo R."/>
            <person name="Nguyen L."/>
            <person name="Okwuonu G."/>
            <person name="Ongeri F."/>
            <person name="Patil S."/>
            <person name="Petrosino J."/>
            <person name="Pham C."/>
            <person name="Pham P."/>
            <person name="Pu L.-L."/>
            <person name="Puazo M."/>
            <person name="Raj R."/>
            <person name="Reid J."/>
            <person name="Rouhana J."/>
            <person name="Saada N."/>
            <person name="Shang Y."/>
            <person name="Simmons D."/>
            <person name="Thornton R."/>
            <person name="Warren J."/>
            <person name="Weissenberger G."/>
            <person name="Zhang J."/>
            <person name="Zhang L."/>
            <person name="Zhou C."/>
            <person name="Zhu D."/>
            <person name="Muzny D."/>
            <person name="Worley K."/>
            <person name="Gibbs R."/>
        </authorList>
    </citation>
    <scope>NUCLEOTIDE SEQUENCE [LARGE SCALE GENOMIC DNA]</scope>
    <source>
        <strain evidence="2 3">DSM 15436</strain>
    </source>
</reference>
<proteinExistence type="predicted"/>
<name>C0W0J7_9ACTO</name>
<dbReference type="eggNOG" id="COG0587">
    <property type="taxonomic scope" value="Bacteria"/>
</dbReference>
<dbReference type="HOGENOM" id="CLU_2581778_0_0_11"/>
<dbReference type="PANTHER" id="PTHR32294">
    <property type="entry name" value="DNA POLYMERASE III SUBUNIT ALPHA"/>
    <property type="match status" value="1"/>
</dbReference>
<dbReference type="Proteomes" id="UP000010301">
    <property type="component" value="Unassembled WGS sequence"/>
</dbReference>
<dbReference type="Gene3D" id="1.10.150.870">
    <property type="match status" value="1"/>
</dbReference>
<dbReference type="GO" id="GO:0008408">
    <property type="term" value="F:3'-5' exonuclease activity"/>
    <property type="evidence" value="ECO:0007669"/>
    <property type="project" value="InterPro"/>
</dbReference>
<dbReference type="InterPro" id="IPR029460">
    <property type="entry name" value="DNAPol_HHH"/>
</dbReference>